<dbReference type="InParanoid" id="F4WJZ9"/>
<evidence type="ECO:0000313" key="2">
    <source>
        <dbReference type="Proteomes" id="UP000007755"/>
    </source>
</evidence>
<accession>F4WJZ9</accession>
<evidence type="ECO:0000313" key="1">
    <source>
        <dbReference type="EMBL" id="EGI65475.1"/>
    </source>
</evidence>
<name>F4WJZ9_ACREC</name>
<gene>
    <name evidence="1" type="ORF">G5I_06035</name>
</gene>
<sequence length="84" mass="9944">MQFVRQSQTIKVMNLDDKVQTDKETRNKDREKIVKEITKTSDSIRKKYRALKTGKIEEDIALEKHFKFIIDPLETLLNPPRILS</sequence>
<dbReference type="EMBL" id="GL888189">
    <property type="protein sequence ID" value="EGI65475.1"/>
    <property type="molecule type" value="Genomic_DNA"/>
</dbReference>
<organism evidence="2">
    <name type="scientific">Acromyrmex echinatior</name>
    <name type="common">Panamanian leafcutter ant</name>
    <name type="synonym">Acromyrmex octospinosus echinatior</name>
    <dbReference type="NCBI Taxonomy" id="103372"/>
    <lineage>
        <taxon>Eukaryota</taxon>
        <taxon>Metazoa</taxon>
        <taxon>Ecdysozoa</taxon>
        <taxon>Arthropoda</taxon>
        <taxon>Hexapoda</taxon>
        <taxon>Insecta</taxon>
        <taxon>Pterygota</taxon>
        <taxon>Neoptera</taxon>
        <taxon>Endopterygota</taxon>
        <taxon>Hymenoptera</taxon>
        <taxon>Apocrita</taxon>
        <taxon>Aculeata</taxon>
        <taxon>Formicoidea</taxon>
        <taxon>Formicidae</taxon>
        <taxon>Myrmicinae</taxon>
        <taxon>Acromyrmex</taxon>
    </lineage>
</organism>
<dbReference type="AlphaFoldDB" id="F4WJZ9"/>
<reference evidence="1" key="1">
    <citation type="submission" date="2011-02" db="EMBL/GenBank/DDBJ databases">
        <title>The genome of the leaf-cutting ant Acromyrmex echinatior suggests key adaptations to social evolution and fungus farming.</title>
        <authorList>
            <person name="Nygaard S."/>
            <person name="Zhang G."/>
        </authorList>
    </citation>
    <scope>NUCLEOTIDE SEQUENCE</scope>
</reference>
<keyword evidence="2" id="KW-1185">Reference proteome</keyword>
<protein>
    <submittedName>
        <fullName evidence="1">Uncharacterized protein</fullName>
    </submittedName>
</protein>
<proteinExistence type="predicted"/>
<dbReference type="Proteomes" id="UP000007755">
    <property type="component" value="Unassembled WGS sequence"/>
</dbReference>